<dbReference type="PANTHER" id="PTHR33376:SF15">
    <property type="entry name" value="BLL6794 PROTEIN"/>
    <property type="match status" value="1"/>
</dbReference>
<protein>
    <recommendedName>
        <fullName evidence="5">TRAP-type C4-dicarboxylate transport system substrate-binding protein</fullName>
    </recommendedName>
</protein>
<reference evidence="3 4" key="1">
    <citation type="submission" date="2017-02" db="EMBL/GenBank/DDBJ databases">
        <authorList>
            <person name="Jeong S."/>
        </authorList>
    </citation>
    <scope>NUCLEOTIDE SEQUENCE [LARGE SCALE GENOMIC DNA]</scope>
    <source>
        <strain evidence="3 4">RMAR6-6</strain>
    </source>
</reference>
<feature type="signal peptide" evidence="2">
    <location>
        <begin position="1"/>
        <end position="21"/>
    </location>
</feature>
<name>A0ABN4WUJ2_9HYPH</name>
<dbReference type="Gene3D" id="3.40.190.170">
    <property type="entry name" value="Bacterial extracellular solute-binding protein, family 7"/>
    <property type="match status" value="1"/>
</dbReference>
<dbReference type="EMBL" id="CP019630">
    <property type="protein sequence ID" value="AQQ05344.1"/>
    <property type="molecule type" value="Genomic_DNA"/>
</dbReference>
<gene>
    <name evidence="3" type="ORF">B0E33_18630</name>
</gene>
<evidence type="ECO:0008006" key="5">
    <source>
        <dbReference type="Google" id="ProtNLM"/>
    </source>
</evidence>
<feature type="chain" id="PRO_5045116437" description="TRAP-type C4-dicarboxylate transport system substrate-binding protein" evidence="2">
    <location>
        <begin position="22"/>
        <end position="372"/>
    </location>
</feature>
<evidence type="ECO:0000313" key="3">
    <source>
        <dbReference type="EMBL" id="AQQ05344.1"/>
    </source>
</evidence>
<keyword evidence="1 2" id="KW-0732">Signal</keyword>
<organism evidence="3 4">
    <name type="scientific">Roseibium algicola</name>
    <dbReference type="NCBI Taxonomy" id="2857014"/>
    <lineage>
        <taxon>Bacteria</taxon>
        <taxon>Pseudomonadati</taxon>
        <taxon>Pseudomonadota</taxon>
        <taxon>Alphaproteobacteria</taxon>
        <taxon>Hyphomicrobiales</taxon>
        <taxon>Stappiaceae</taxon>
        <taxon>Roseibium</taxon>
    </lineage>
</organism>
<evidence type="ECO:0000313" key="4">
    <source>
        <dbReference type="Proteomes" id="UP000188174"/>
    </source>
</evidence>
<dbReference type="InterPro" id="IPR038404">
    <property type="entry name" value="TRAP_DctP_sf"/>
</dbReference>
<dbReference type="InterPro" id="IPR018389">
    <property type="entry name" value="DctP_fam"/>
</dbReference>
<evidence type="ECO:0000256" key="1">
    <source>
        <dbReference type="ARBA" id="ARBA00022729"/>
    </source>
</evidence>
<dbReference type="Proteomes" id="UP000188174">
    <property type="component" value="Chromosome"/>
</dbReference>
<proteinExistence type="predicted"/>
<dbReference type="PANTHER" id="PTHR33376">
    <property type="match status" value="1"/>
</dbReference>
<evidence type="ECO:0000256" key="2">
    <source>
        <dbReference type="SAM" id="SignalP"/>
    </source>
</evidence>
<sequence>MKISTLMAALAVSLTGTVASAAQYNANHFFAERHSMVRGPYVEFAKNVAEDTNGEVTFKVFSAGSLLPPASSLGGLRDGIAQVSYHAGTYTPAELPVANLIGNMAFYNTDPLVMAFASTEFGLTHPAALAEWKKNGIVFGGGYSTSEYHMQCNTKVETLADVQGKKLRMPGGAWSRFAEHIGALPVSIPSSEMYSGLDVGVLDCAVAAADALDSFSLKDVVTSMNTLAVGNYYAGFEWAYNADFWKSISPENRKVLFDQMAYYLAEHRIEFDADVEKAVSAAKEKGMVVYEPDQALQDALAEFVKKDEATLIATAEERGVENPAAILADFKQTIDRWDALLDGIDRQNVDALAELARTEIYDKLDPATYGTD</sequence>
<keyword evidence="4" id="KW-1185">Reference proteome</keyword>
<accession>A0ABN4WUJ2</accession>
<dbReference type="NCBIfam" id="NF037995">
    <property type="entry name" value="TRAP_S1"/>
    <property type="match status" value="1"/>
</dbReference>
<dbReference type="CDD" id="cd13666">
    <property type="entry name" value="PBP2_TRAP_DctP_like_1"/>
    <property type="match status" value="1"/>
</dbReference>
<dbReference type="Pfam" id="PF03480">
    <property type="entry name" value="DctP"/>
    <property type="match status" value="1"/>
</dbReference>